<dbReference type="GO" id="GO:0004315">
    <property type="term" value="F:3-oxoacyl-[acyl-carrier-protein] synthase activity"/>
    <property type="evidence" value="ECO:0007669"/>
    <property type="project" value="InterPro"/>
</dbReference>
<evidence type="ECO:0000313" key="5">
    <source>
        <dbReference type="EMBL" id="ABQ11397.1"/>
    </source>
</evidence>
<accession>A5Y797</accession>
<dbReference type="Gene3D" id="3.40.47.10">
    <property type="match status" value="1"/>
</dbReference>
<dbReference type="GO" id="GO:0004312">
    <property type="term" value="F:fatty acid synthase activity"/>
    <property type="evidence" value="ECO:0007669"/>
    <property type="project" value="TreeGrafter"/>
</dbReference>
<feature type="domain" description="Ketosynthase family 3 (KS3)" evidence="4">
    <location>
        <begin position="1"/>
        <end position="344"/>
    </location>
</feature>
<evidence type="ECO:0000259" key="4">
    <source>
        <dbReference type="PROSITE" id="PS52004"/>
    </source>
</evidence>
<dbReference type="InterPro" id="IPR018201">
    <property type="entry name" value="Ketoacyl_synth_AS"/>
</dbReference>
<keyword evidence="3" id="KW-0808">Transferase</keyword>
<name>A5Y797_9LECA</name>
<dbReference type="Pfam" id="PF02801">
    <property type="entry name" value="Ketoacyl-synt_C"/>
    <property type="match status" value="1"/>
</dbReference>
<reference evidence="5" key="1">
    <citation type="journal article" date="2008" name="Mycol. Res.">
        <title>6-MSAS-like polyketide synthase genes occur in lichenized ascomycetes.</title>
        <authorList>
            <person name="Schmitt I."/>
            <person name="Kautz S."/>
            <person name="Lumbsch H.T."/>
        </authorList>
    </citation>
    <scope>NUCLEOTIDE SEQUENCE</scope>
</reference>
<dbReference type="SUPFAM" id="SSF52151">
    <property type="entry name" value="FabD/lysophospholipase-like"/>
    <property type="match status" value="1"/>
</dbReference>
<dbReference type="SMART" id="SM00825">
    <property type="entry name" value="PKS_KS"/>
    <property type="match status" value="1"/>
</dbReference>
<dbReference type="GO" id="GO:0006633">
    <property type="term" value="P:fatty acid biosynthetic process"/>
    <property type="evidence" value="ECO:0007669"/>
    <property type="project" value="InterPro"/>
</dbReference>
<dbReference type="Gene3D" id="3.40.366.10">
    <property type="entry name" value="Malonyl-Coenzyme A Acyl Carrier Protein, domain 2"/>
    <property type="match status" value="1"/>
</dbReference>
<dbReference type="InterPro" id="IPR020841">
    <property type="entry name" value="PKS_Beta-ketoAc_synthase_dom"/>
</dbReference>
<feature type="non-terminal residue" evidence="5">
    <location>
        <position position="1"/>
    </location>
</feature>
<dbReference type="PANTHER" id="PTHR43775:SF45">
    <property type="entry name" value="CONIDIAL PIGMENT POLYKETIDE SYNTHASE ALB1"/>
    <property type="match status" value="1"/>
</dbReference>
<organism evidence="5">
    <name type="scientific">Lepra subventosa</name>
    <dbReference type="NCBI Taxonomy" id="232759"/>
    <lineage>
        <taxon>Eukaryota</taxon>
        <taxon>Fungi</taxon>
        <taxon>Dikarya</taxon>
        <taxon>Ascomycota</taxon>
        <taxon>Pezizomycotina</taxon>
        <taxon>Lecanoromycetes</taxon>
        <taxon>OSLEUM clade</taxon>
        <taxon>Ostropomycetidae</taxon>
        <taxon>Pertusariales</taxon>
        <taxon>Pertusariaceae</taxon>
        <taxon>Lepra</taxon>
    </lineage>
</organism>
<dbReference type="PROSITE" id="PS52004">
    <property type="entry name" value="KS3_2"/>
    <property type="match status" value="1"/>
</dbReference>
<protein>
    <submittedName>
        <fullName evidence="5">Putative non-reducing polyketide synthase</fullName>
    </submittedName>
</protein>
<evidence type="ECO:0000256" key="3">
    <source>
        <dbReference type="ARBA" id="ARBA00022679"/>
    </source>
</evidence>
<keyword evidence="2" id="KW-0597">Phosphoprotein</keyword>
<sequence length="532" mass="57327">PAQRLAITTAYEALEMAGFVANSSPSTQRDRVGIFYGMTSDDWREVNSGQNVDTYFIPGGNRAFTPGRINYHFKFSGPSYSVDTACSSSLAAIHLACNSLWKGDCDTALAGGTNVLTNPDNFTGLDKGHFLSKTGNCKTFDDGADGYCRADGVGTVVLKRLEDAQADKDPIQGVILGAYTNHSAEAVSITRPHAGAQSFIFDKIVNAANVDPHDISYIEMHGTGTQAGDGVEMQSVLEVFAPTNRTRKTSLHLGSAKSNIGHGEAASGVTSLIKVLKMMEKNTIPPHCGIKTKINHTFPTNLTERNVHIASKPTPWIRVEGGNRRVFLNNFSAAGGNTALLIEDAPISTVISEGDPRTMHLVAVSARSKLSLKKNMQSLKAFIEENPDTSLASLSYTTTARRSHHNYRVIVNGSGFQAIQQGLDTSTFDDDMLSIPSSSPTIAFAFTGQGAQYLGMGKQFFKDISQFRSDIMRFDSIGQSQGFPSIQPLIDGSVVKLEDCSPLVVQLGTTCLQMAIARLWITWGVKPDIVIG</sequence>
<feature type="non-terminal residue" evidence="5">
    <location>
        <position position="532"/>
    </location>
</feature>
<dbReference type="InterPro" id="IPR016039">
    <property type="entry name" value="Thiolase-like"/>
</dbReference>
<dbReference type="Pfam" id="PF00109">
    <property type="entry name" value="ketoacyl-synt"/>
    <property type="match status" value="1"/>
</dbReference>
<dbReference type="SUPFAM" id="SSF53901">
    <property type="entry name" value="Thiolase-like"/>
    <property type="match status" value="1"/>
</dbReference>
<dbReference type="PANTHER" id="PTHR43775">
    <property type="entry name" value="FATTY ACID SYNTHASE"/>
    <property type="match status" value="1"/>
</dbReference>
<dbReference type="InterPro" id="IPR014043">
    <property type="entry name" value="Acyl_transferase_dom"/>
</dbReference>
<keyword evidence="1" id="KW-0596">Phosphopantetheine</keyword>
<dbReference type="PROSITE" id="PS00606">
    <property type="entry name" value="KS3_1"/>
    <property type="match status" value="1"/>
</dbReference>
<dbReference type="InterPro" id="IPR014031">
    <property type="entry name" value="Ketoacyl_synth_C"/>
</dbReference>
<dbReference type="CDD" id="cd00833">
    <property type="entry name" value="PKS"/>
    <property type="match status" value="1"/>
</dbReference>
<dbReference type="EMBL" id="EF192128">
    <property type="protein sequence ID" value="ABQ11397.1"/>
    <property type="molecule type" value="Genomic_DNA"/>
</dbReference>
<dbReference type="GO" id="GO:0044550">
    <property type="term" value="P:secondary metabolite biosynthetic process"/>
    <property type="evidence" value="ECO:0007669"/>
    <property type="project" value="TreeGrafter"/>
</dbReference>
<dbReference type="Pfam" id="PF22621">
    <property type="entry name" value="CurL-like_PKS_C"/>
    <property type="match status" value="1"/>
</dbReference>
<dbReference type="InterPro" id="IPR001227">
    <property type="entry name" value="Ac_transferase_dom_sf"/>
</dbReference>
<dbReference type="InterPro" id="IPR014030">
    <property type="entry name" value="Ketoacyl_synth_N"/>
</dbReference>
<dbReference type="InterPro" id="IPR050091">
    <property type="entry name" value="PKS_NRPS_Biosynth_Enz"/>
</dbReference>
<evidence type="ECO:0000256" key="1">
    <source>
        <dbReference type="ARBA" id="ARBA00022450"/>
    </source>
</evidence>
<proteinExistence type="predicted"/>
<dbReference type="AlphaFoldDB" id="A5Y797"/>
<evidence type="ECO:0000256" key="2">
    <source>
        <dbReference type="ARBA" id="ARBA00022553"/>
    </source>
</evidence>
<dbReference type="Pfam" id="PF00698">
    <property type="entry name" value="Acyl_transf_1"/>
    <property type="match status" value="1"/>
</dbReference>
<dbReference type="Gene3D" id="3.30.70.3290">
    <property type="match status" value="1"/>
</dbReference>
<dbReference type="InterPro" id="IPR016035">
    <property type="entry name" value="Acyl_Trfase/lysoPLipase"/>
</dbReference>